<evidence type="ECO:0000313" key="2">
    <source>
        <dbReference type="Proteomes" id="UP000011682"/>
    </source>
</evidence>
<name>S9PJP2_CYSF2</name>
<accession>S9PJP2</accession>
<gene>
    <name evidence="1" type="ORF">D187_005692</name>
</gene>
<proteinExistence type="predicted"/>
<protein>
    <submittedName>
        <fullName evidence="1">Uncharacterized protein</fullName>
    </submittedName>
</protein>
<dbReference type="EMBL" id="ANAH02000005">
    <property type="protein sequence ID" value="EPX63286.1"/>
    <property type="molecule type" value="Genomic_DNA"/>
</dbReference>
<organism evidence="1 2">
    <name type="scientific">Cystobacter fuscus (strain ATCC 25194 / DSM 2262 / NBRC 100088 / M29)</name>
    <dbReference type="NCBI Taxonomy" id="1242864"/>
    <lineage>
        <taxon>Bacteria</taxon>
        <taxon>Pseudomonadati</taxon>
        <taxon>Myxococcota</taxon>
        <taxon>Myxococcia</taxon>
        <taxon>Myxococcales</taxon>
        <taxon>Cystobacterineae</taxon>
        <taxon>Archangiaceae</taxon>
        <taxon>Cystobacter</taxon>
    </lineage>
</organism>
<keyword evidence="2" id="KW-1185">Reference proteome</keyword>
<sequence length="81" mass="8365">MLQPLCRFSGQIGIDQVRPPLGVGRMTRSECSVLKGTVVGGRTISVSGSKRRAGGTGSGRGGTLVWMAAQLRGAPGRLKAL</sequence>
<dbReference type="AlphaFoldDB" id="S9PJP2"/>
<evidence type="ECO:0000313" key="1">
    <source>
        <dbReference type="EMBL" id="EPX63286.1"/>
    </source>
</evidence>
<comment type="caution">
    <text evidence="1">The sequence shown here is derived from an EMBL/GenBank/DDBJ whole genome shotgun (WGS) entry which is preliminary data.</text>
</comment>
<reference evidence="1" key="1">
    <citation type="submission" date="2013-05" db="EMBL/GenBank/DDBJ databases">
        <title>Genome assembly of Cystobacter fuscus DSM 2262.</title>
        <authorList>
            <person name="Sharma G."/>
            <person name="Khatri I."/>
            <person name="Kaur C."/>
            <person name="Mayilraj S."/>
            <person name="Subramanian S."/>
        </authorList>
    </citation>
    <scope>NUCLEOTIDE SEQUENCE [LARGE SCALE GENOMIC DNA]</scope>
    <source>
        <strain evidence="1">DSM 2262</strain>
    </source>
</reference>
<dbReference type="Proteomes" id="UP000011682">
    <property type="component" value="Unassembled WGS sequence"/>
</dbReference>